<reference evidence="2" key="1">
    <citation type="submission" date="2018-04" db="EMBL/GenBank/DDBJ databases">
        <title>WGS assembly of Panicum hallii.</title>
        <authorList>
            <person name="Lovell J."/>
            <person name="Jenkins J."/>
            <person name="Lowry D."/>
            <person name="Mamidi S."/>
            <person name="Sreedasyam A."/>
            <person name="Weng X."/>
            <person name="Barry K."/>
            <person name="Bonette J."/>
            <person name="Campitelli B."/>
            <person name="Daum C."/>
            <person name="Gordon S."/>
            <person name="Gould B."/>
            <person name="Lipzen A."/>
            <person name="Macqueen A."/>
            <person name="Palacio-Mejia J."/>
            <person name="Plott C."/>
            <person name="Shakirov E."/>
            <person name="Shu S."/>
            <person name="Yoshinaga Y."/>
            <person name="Zane M."/>
            <person name="Rokhsar D."/>
            <person name="Grimwood J."/>
            <person name="Schmutz J."/>
            <person name="Juenger T."/>
        </authorList>
    </citation>
    <scope>NUCLEOTIDE SEQUENCE [LARGE SCALE GENOMIC DNA]</scope>
    <source>
        <strain evidence="2">FIL2</strain>
    </source>
</reference>
<evidence type="ECO:0000256" key="1">
    <source>
        <dbReference type="SAM" id="MobiDB-lite"/>
    </source>
</evidence>
<dbReference type="Proteomes" id="UP000243499">
    <property type="component" value="Chromosome 7"/>
</dbReference>
<dbReference type="Gramene" id="PVH35326">
    <property type="protein sequence ID" value="PVH35326"/>
    <property type="gene ID" value="PAHAL_7G152900"/>
</dbReference>
<organism evidence="2">
    <name type="scientific">Panicum hallii</name>
    <dbReference type="NCBI Taxonomy" id="206008"/>
    <lineage>
        <taxon>Eukaryota</taxon>
        <taxon>Viridiplantae</taxon>
        <taxon>Streptophyta</taxon>
        <taxon>Embryophyta</taxon>
        <taxon>Tracheophyta</taxon>
        <taxon>Spermatophyta</taxon>
        <taxon>Magnoliopsida</taxon>
        <taxon>Liliopsida</taxon>
        <taxon>Poales</taxon>
        <taxon>Poaceae</taxon>
        <taxon>PACMAD clade</taxon>
        <taxon>Panicoideae</taxon>
        <taxon>Panicodae</taxon>
        <taxon>Paniceae</taxon>
        <taxon>Panicinae</taxon>
        <taxon>Panicum</taxon>
        <taxon>Panicum sect. Panicum</taxon>
    </lineage>
</organism>
<name>A0A2T8ICE7_9POAL</name>
<accession>A0A2T8ICE7</accession>
<protein>
    <submittedName>
        <fullName evidence="2">Uncharacterized protein</fullName>
    </submittedName>
</protein>
<feature type="region of interest" description="Disordered" evidence="1">
    <location>
        <begin position="14"/>
        <end position="35"/>
    </location>
</feature>
<evidence type="ECO:0000313" key="2">
    <source>
        <dbReference type="EMBL" id="PVH35326.1"/>
    </source>
</evidence>
<sequence length="52" mass="5699">MDLKCWRPDAAADQTHAVAAPPTGHSGQQNMPLEDPWTCGQHRRWWCGAAAA</sequence>
<proteinExistence type="predicted"/>
<dbReference type="EMBL" id="CM008052">
    <property type="protein sequence ID" value="PVH35326.1"/>
    <property type="molecule type" value="Genomic_DNA"/>
</dbReference>
<dbReference type="AlphaFoldDB" id="A0A2T8ICE7"/>
<gene>
    <name evidence="2" type="ORF">PAHAL_7G152900</name>
</gene>